<evidence type="ECO:0000313" key="2">
    <source>
        <dbReference type="Proteomes" id="UP001204953"/>
    </source>
</evidence>
<name>A0AAE3GWI2_9CYAN</name>
<dbReference type="EMBL" id="JAMZMM010000317">
    <property type="protein sequence ID" value="MCP2731352.1"/>
    <property type="molecule type" value="Genomic_DNA"/>
</dbReference>
<sequence length="206" mass="23635">MAFTSYKQIGAVLKEYNITSIKENYIVPANLPIRDYFKEELEYTLTEVAFDDSEYIVCETLIYPILREVSKSYKDKFTLWSHKSIEYDAKLCGTPDYILAKRSPLGIEIFEEPLFVTVEAKKDDFIEGWGQGLAEMVAVQKINNFSDSQTIFGIVSNGKLWEFGKLKGNLFTKNMKSYSISEIEQLFGALNYVFQQAELELEAMDG</sequence>
<comment type="caution">
    <text evidence="1">The sequence shown here is derived from an EMBL/GenBank/DDBJ whole genome shotgun (WGS) entry which is preliminary data.</text>
</comment>
<dbReference type="RefSeq" id="WP_254014093.1">
    <property type="nucleotide sequence ID" value="NZ_JAMZMM010000317.1"/>
</dbReference>
<keyword evidence="2" id="KW-1185">Reference proteome</keyword>
<protein>
    <submittedName>
        <fullName evidence="1">Uncharacterized protein</fullName>
    </submittedName>
</protein>
<proteinExistence type="predicted"/>
<evidence type="ECO:0000313" key="1">
    <source>
        <dbReference type="EMBL" id="MCP2731352.1"/>
    </source>
</evidence>
<organism evidence="1 2">
    <name type="scientific">Limnofasciculus baicalensis BBK-W-15</name>
    <dbReference type="NCBI Taxonomy" id="2699891"/>
    <lineage>
        <taxon>Bacteria</taxon>
        <taxon>Bacillati</taxon>
        <taxon>Cyanobacteriota</taxon>
        <taxon>Cyanophyceae</taxon>
        <taxon>Coleofasciculales</taxon>
        <taxon>Coleofasciculaceae</taxon>
        <taxon>Limnofasciculus</taxon>
        <taxon>Limnofasciculus baicalensis</taxon>
    </lineage>
</organism>
<reference evidence="1" key="1">
    <citation type="submission" date="2022-06" db="EMBL/GenBank/DDBJ databases">
        <title>New cyanobacteria of genus Symplocastrum in benthos of Lake Baikal.</title>
        <authorList>
            <person name="Sorokovikova E."/>
            <person name="Tikhonova I."/>
            <person name="Krasnopeev A."/>
            <person name="Evseev P."/>
            <person name="Gladkikh A."/>
            <person name="Belykh O."/>
        </authorList>
    </citation>
    <scope>NUCLEOTIDE SEQUENCE</scope>
    <source>
        <strain evidence="1">BBK-W-15</strain>
    </source>
</reference>
<dbReference type="Proteomes" id="UP001204953">
    <property type="component" value="Unassembled WGS sequence"/>
</dbReference>
<gene>
    <name evidence="1" type="ORF">NJ959_23275</name>
</gene>
<dbReference type="AlphaFoldDB" id="A0AAE3GWI2"/>
<accession>A0AAE3GWI2</accession>